<dbReference type="InterPro" id="IPR050268">
    <property type="entry name" value="NADH-dep_flavin_reductase"/>
</dbReference>
<dbReference type="RefSeq" id="WP_013558876.1">
    <property type="nucleotide sequence ID" value="NC_014960.1"/>
</dbReference>
<dbReference type="HOGENOM" id="CLU_059021_1_4_0"/>
<keyword evidence="1" id="KW-0560">Oxidoreductase</keyword>
<dbReference type="InterPro" id="IPR002563">
    <property type="entry name" value="Flavin_Rdtase-like_dom"/>
</dbReference>
<dbReference type="eggNOG" id="COG1853">
    <property type="taxonomic scope" value="Bacteria"/>
</dbReference>
<keyword evidence="4" id="KW-1185">Reference proteome</keyword>
<dbReference type="KEGG" id="atm:ANT_04460"/>
<dbReference type="AlphaFoldDB" id="E8N0T5"/>
<protein>
    <submittedName>
        <fullName evidence="3">Flavin reductase</fullName>
    </submittedName>
</protein>
<evidence type="ECO:0000256" key="1">
    <source>
        <dbReference type="ARBA" id="ARBA00023002"/>
    </source>
</evidence>
<dbReference type="GO" id="GO:0042602">
    <property type="term" value="F:riboflavin reductase (NADPH) activity"/>
    <property type="evidence" value="ECO:0007669"/>
    <property type="project" value="TreeGrafter"/>
</dbReference>
<dbReference type="SUPFAM" id="SSF50475">
    <property type="entry name" value="FMN-binding split barrel"/>
    <property type="match status" value="1"/>
</dbReference>
<evidence type="ECO:0000313" key="3">
    <source>
        <dbReference type="EMBL" id="BAJ62480.1"/>
    </source>
</evidence>
<dbReference type="Proteomes" id="UP000008922">
    <property type="component" value="Chromosome"/>
</dbReference>
<accession>E8N0T5</accession>
<dbReference type="SMART" id="SM00903">
    <property type="entry name" value="Flavin_Reduct"/>
    <property type="match status" value="1"/>
</dbReference>
<reference evidence="3 4" key="1">
    <citation type="submission" date="2010-12" db="EMBL/GenBank/DDBJ databases">
        <title>Whole genome sequence of Anaerolinea thermophila UNI-1.</title>
        <authorList>
            <person name="Narita-Yamada S."/>
            <person name="Kishi E."/>
            <person name="Watanabe Y."/>
            <person name="Takasaki K."/>
            <person name="Ankai A."/>
            <person name="Oguchi A."/>
            <person name="Fukui S."/>
            <person name="Takahashi M."/>
            <person name="Yashiro I."/>
            <person name="Hosoyama A."/>
            <person name="Sekiguchi Y."/>
            <person name="Hanada S."/>
            <person name="Fujita N."/>
        </authorList>
    </citation>
    <scope>NUCLEOTIDE SEQUENCE [LARGE SCALE GENOMIC DNA]</scope>
    <source>
        <strain evidence="4">DSM 14523 / JCM 11388 / NBRC 100420 / UNI-1</strain>
    </source>
</reference>
<organism evidence="3 4">
    <name type="scientific">Anaerolinea thermophila (strain DSM 14523 / JCM 11388 / NBRC 100420 / UNI-1)</name>
    <dbReference type="NCBI Taxonomy" id="926569"/>
    <lineage>
        <taxon>Bacteria</taxon>
        <taxon>Bacillati</taxon>
        <taxon>Chloroflexota</taxon>
        <taxon>Anaerolineae</taxon>
        <taxon>Anaerolineales</taxon>
        <taxon>Anaerolineaceae</taxon>
        <taxon>Anaerolinea</taxon>
    </lineage>
</organism>
<name>E8N0T5_ANATU</name>
<dbReference type="OrthoDB" id="9792858at2"/>
<evidence type="ECO:0000313" key="4">
    <source>
        <dbReference type="Proteomes" id="UP000008922"/>
    </source>
</evidence>
<dbReference type="EMBL" id="AP012029">
    <property type="protein sequence ID" value="BAJ62480.1"/>
    <property type="molecule type" value="Genomic_DNA"/>
</dbReference>
<dbReference type="InterPro" id="IPR012349">
    <property type="entry name" value="Split_barrel_FMN-bd"/>
</dbReference>
<dbReference type="GO" id="GO:0010181">
    <property type="term" value="F:FMN binding"/>
    <property type="evidence" value="ECO:0007669"/>
    <property type="project" value="InterPro"/>
</dbReference>
<evidence type="ECO:0000259" key="2">
    <source>
        <dbReference type="SMART" id="SM00903"/>
    </source>
</evidence>
<dbReference type="Pfam" id="PF01613">
    <property type="entry name" value="Flavin_Reduct"/>
    <property type="match status" value="1"/>
</dbReference>
<dbReference type="STRING" id="926569.ANT_04460"/>
<dbReference type="PANTHER" id="PTHR30466:SF1">
    <property type="entry name" value="FMN REDUCTASE (NADH) RUTF"/>
    <property type="match status" value="1"/>
</dbReference>
<proteinExistence type="predicted"/>
<sequence length="167" mass="18718">MTELTLSPRGEDLRRAMRRWVTGVSIVTAAHEGKRHGMTVNSFVSVSLDPPLVTVTLANTTRTHKLVSASGRFGVTILDIHQQNLSDRFAGRIPEDGDRFHDVQIFSLSGEIPLLSDGLAALECRVVHCYEMPHSTLFIGEVEQVWIREDGEPLVYVNRAYRCLKEC</sequence>
<dbReference type="PANTHER" id="PTHR30466">
    <property type="entry name" value="FLAVIN REDUCTASE"/>
    <property type="match status" value="1"/>
</dbReference>
<dbReference type="InParanoid" id="E8N0T5"/>
<gene>
    <name evidence="3" type="ordered locus">ANT_04460</name>
</gene>
<feature type="domain" description="Flavin reductase like" evidence="2">
    <location>
        <begin position="17"/>
        <end position="163"/>
    </location>
</feature>
<dbReference type="Gene3D" id="2.30.110.10">
    <property type="entry name" value="Electron Transport, Fmn-binding Protein, Chain A"/>
    <property type="match status" value="1"/>
</dbReference>